<accession>A0ABR4DUI1</accession>
<organism evidence="1 2">
    <name type="scientific">Diaporthe vaccinii</name>
    <dbReference type="NCBI Taxonomy" id="105482"/>
    <lineage>
        <taxon>Eukaryota</taxon>
        <taxon>Fungi</taxon>
        <taxon>Dikarya</taxon>
        <taxon>Ascomycota</taxon>
        <taxon>Pezizomycotina</taxon>
        <taxon>Sordariomycetes</taxon>
        <taxon>Sordariomycetidae</taxon>
        <taxon>Diaporthales</taxon>
        <taxon>Diaporthaceae</taxon>
        <taxon>Diaporthe</taxon>
        <taxon>Diaporthe eres species complex</taxon>
    </lineage>
</organism>
<reference evidence="1 2" key="1">
    <citation type="submission" date="2024-03" db="EMBL/GenBank/DDBJ databases">
        <title>A high-quality draft genome sequence of Diaporthe vaccinii, a causative agent of upright dieback and viscid rot disease in cranberry plants.</title>
        <authorList>
            <person name="Sarrasin M."/>
            <person name="Lang B.F."/>
            <person name="Burger G."/>
        </authorList>
    </citation>
    <scope>NUCLEOTIDE SEQUENCE [LARGE SCALE GENOMIC DNA]</scope>
    <source>
        <strain evidence="1 2">IS7</strain>
    </source>
</reference>
<keyword evidence="2" id="KW-1185">Reference proteome</keyword>
<dbReference type="EMBL" id="JBAWTH010000212">
    <property type="protein sequence ID" value="KAL2272849.1"/>
    <property type="molecule type" value="Genomic_DNA"/>
</dbReference>
<comment type="caution">
    <text evidence="1">The sequence shown here is derived from an EMBL/GenBank/DDBJ whole genome shotgun (WGS) entry which is preliminary data.</text>
</comment>
<evidence type="ECO:0008006" key="3">
    <source>
        <dbReference type="Google" id="ProtNLM"/>
    </source>
</evidence>
<name>A0ABR4DUI1_9PEZI</name>
<dbReference type="Proteomes" id="UP001600888">
    <property type="component" value="Unassembled WGS sequence"/>
</dbReference>
<proteinExistence type="predicted"/>
<evidence type="ECO:0000313" key="2">
    <source>
        <dbReference type="Proteomes" id="UP001600888"/>
    </source>
</evidence>
<protein>
    <recommendedName>
        <fullName evidence="3">C2 NT-type domain-containing protein</fullName>
    </recommendedName>
</protein>
<evidence type="ECO:0000313" key="1">
    <source>
        <dbReference type="EMBL" id="KAL2272849.1"/>
    </source>
</evidence>
<gene>
    <name evidence="1" type="ORF">FJTKL_05943</name>
</gene>
<sequence length="179" mass="20079">MLFAKKKNQYQLIVGKLVSPIPQLGDGPFTVTCFVYLGGKQAGSPKWRDVDERSRFRLELQLQQLGSKSNDKPASVPQQPVPTSIDGLEGLASVSGLDSKVMESGGLRFDLDRLHILPRIEKGNFQIHARLFRAHLSLLRNAEDELLAEADSEPFTRGDMTKHRLPEGWEMFQGCEGFR</sequence>